<dbReference type="AlphaFoldDB" id="A0A918S2C0"/>
<organism evidence="1 2">
    <name type="scientific">Arenicella chitinivorans</name>
    <dbReference type="NCBI Taxonomy" id="1329800"/>
    <lineage>
        <taxon>Bacteria</taxon>
        <taxon>Pseudomonadati</taxon>
        <taxon>Pseudomonadota</taxon>
        <taxon>Gammaproteobacteria</taxon>
        <taxon>Arenicellales</taxon>
        <taxon>Arenicellaceae</taxon>
        <taxon>Arenicella</taxon>
    </lineage>
</organism>
<accession>A0A918S2C0</accession>
<comment type="caution">
    <text evidence="1">The sequence shown here is derived from an EMBL/GenBank/DDBJ whole genome shotgun (WGS) entry which is preliminary data.</text>
</comment>
<protein>
    <submittedName>
        <fullName evidence="1">Uncharacterized protein</fullName>
    </submittedName>
</protein>
<keyword evidence="2" id="KW-1185">Reference proteome</keyword>
<evidence type="ECO:0000313" key="2">
    <source>
        <dbReference type="Proteomes" id="UP000614811"/>
    </source>
</evidence>
<evidence type="ECO:0000313" key="1">
    <source>
        <dbReference type="EMBL" id="GHA19684.1"/>
    </source>
</evidence>
<reference evidence="1" key="1">
    <citation type="journal article" date="2014" name="Int. J. Syst. Evol. Microbiol.">
        <title>Complete genome sequence of Corynebacterium casei LMG S-19264T (=DSM 44701T), isolated from a smear-ripened cheese.</title>
        <authorList>
            <consortium name="US DOE Joint Genome Institute (JGI-PGF)"/>
            <person name="Walter F."/>
            <person name="Albersmeier A."/>
            <person name="Kalinowski J."/>
            <person name="Ruckert C."/>
        </authorList>
    </citation>
    <scope>NUCLEOTIDE SEQUENCE</scope>
    <source>
        <strain evidence="1">KCTC 12711</strain>
    </source>
</reference>
<dbReference type="Proteomes" id="UP000614811">
    <property type="component" value="Unassembled WGS sequence"/>
</dbReference>
<sequence length="62" mass="6217">MPINVRVPKGTFTRAPTGGMCDSSDGKKSKVCLKGTGTATEIIGVVIGFAARALPVVAAQAA</sequence>
<reference evidence="1" key="2">
    <citation type="submission" date="2020-09" db="EMBL/GenBank/DDBJ databases">
        <authorList>
            <person name="Sun Q."/>
            <person name="Kim S."/>
        </authorList>
    </citation>
    <scope>NUCLEOTIDE SEQUENCE</scope>
    <source>
        <strain evidence="1">KCTC 12711</strain>
    </source>
</reference>
<gene>
    <name evidence="1" type="ORF">GCM10008090_31730</name>
</gene>
<name>A0A918S2C0_9GAMM</name>
<dbReference type="EMBL" id="BMXA01000008">
    <property type="protein sequence ID" value="GHA19684.1"/>
    <property type="molecule type" value="Genomic_DNA"/>
</dbReference>
<proteinExistence type="predicted"/>